<dbReference type="Proteomes" id="UP000473648">
    <property type="component" value="Unassembled WGS sequence"/>
</dbReference>
<sequence>MISMVKQISVFIENKVGHLAAATDILAKNDINILALFVYDSQEYAILRLIVDKPYETVELFRENGKVVRIKDVMVIEPVNEPGMMNKIFHLLAANDINVDYAYPYAKTGAPYMLVLATSDQEKAYDLISHSEYVINQ</sequence>
<dbReference type="InterPro" id="IPR045865">
    <property type="entry name" value="ACT-like_dom_sf"/>
</dbReference>
<evidence type="ECO:0000313" key="2">
    <source>
        <dbReference type="EMBL" id="MQM72836.1"/>
    </source>
</evidence>
<dbReference type="Gene3D" id="3.30.2130.10">
    <property type="entry name" value="VC0802-like"/>
    <property type="match status" value="1"/>
</dbReference>
<organism evidence="2 3">
    <name type="scientific">Candidatus Pseudoramibacter fermentans</name>
    <dbReference type="NCBI Taxonomy" id="2594427"/>
    <lineage>
        <taxon>Bacteria</taxon>
        <taxon>Bacillati</taxon>
        <taxon>Bacillota</taxon>
        <taxon>Clostridia</taxon>
        <taxon>Eubacteriales</taxon>
        <taxon>Eubacteriaceae</taxon>
        <taxon>Pseudoramibacter</taxon>
    </lineage>
</organism>
<dbReference type="EMBL" id="VOGB01000004">
    <property type="protein sequence ID" value="MQM72836.1"/>
    <property type="molecule type" value="Genomic_DNA"/>
</dbReference>
<proteinExistence type="predicted"/>
<dbReference type="Pfam" id="PF19571">
    <property type="entry name" value="ACT_8"/>
    <property type="match status" value="1"/>
</dbReference>
<accession>A0A6L5GSJ8</accession>
<dbReference type="PANTHER" id="PTHR40099:SF1">
    <property type="entry name" value="ACETOLACTATE SYNTHASE, SMALL SUBUNIT"/>
    <property type="match status" value="1"/>
</dbReference>
<gene>
    <name evidence="2" type="ORF">FRC53_05315</name>
</gene>
<evidence type="ECO:0000259" key="1">
    <source>
        <dbReference type="PROSITE" id="PS51671"/>
    </source>
</evidence>
<feature type="domain" description="ACT" evidence="1">
    <location>
        <begin position="7"/>
        <end position="78"/>
    </location>
</feature>
<dbReference type="InterPro" id="IPR045739">
    <property type="entry name" value="ACT_dom_pair"/>
</dbReference>
<reference evidence="2" key="1">
    <citation type="journal article" date="2020" name="Appl. Environ. Microbiol.">
        <title>Medium-Chain Fatty Acid Synthesis by 'Candidatus Weimeria bifida' gen. nov., sp. nov., and 'Candidatus Pseudoramibacter fermentans' sp. nov.</title>
        <authorList>
            <person name="Scarborough M.J."/>
            <person name="Myers K.S."/>
            <person name="Donohue T.J."/>
            <person name="Noguera D.R."/>
        </authorList>
    </citation>
    <scope>NUCLEOTIDE SEQUENCE</scope>
    <source>
        <strain evidence="2">EUB1.1</strain>
    </source>
</reference>
<dbReference type="PANTHER" id="PTHR40099">
    <property type="entry name" value="ACETOLACTATE SYNTHASE, SMALL SUBUNIT"/>
    <property type="match status" value="1"/>
</dbReference>
<dbReference type="AlphaFoldDB" id="A0A6L5GSJ8"/>
<comment type="caution">
    <text evidence="2">The sequence shown here is derived from an EMBL/GenBank/DDBJ whole genome shotgun (WGS) entry which is preliminary data.</text>
</comment>
<protein>
    <submittedName>
        <fullName evidence="2">Amino acid-binding protein</fullName>
    </submittedName>
</protein>
<dbReference type="SUPFAM" id="SSF55021">
    <property type="entry name" value="ACT-like"/>
    <property type="match status" value="2"/>
</dbReference>
<keyword evidence="3" id="KW-1185">Reference proteome</keyword>
<evidence type="ECO:0000313" key="3">
    <source>
        <dbReference type="Proteomes" id="UP000473648"/>
    </source>
</evidence>
<dbReference type="PROSITE" id="PS51671">
    <property type="entry name" value="ACT"/>
    <property type="match status" value="1"/>
</dbReference>
<name>A0A6L5GSJ8_9FIRM</name>
<dbReference type="InterPro" id="IPR002912">
    <property type="entry name" value="ACT_dom"/>
</dbReference>